<dbReference type="RefSeq" id="WP_173502217.1">
    <property type="nucleotide sequence ID" value="NZ_JABSOD010000020.1"/>
</dbReference>
<organism evidence="3 4">
    <name type="scientific">Rheinheimera lutimaris</name>
    <dbReference type="NCBI Taxonomy" id="2740584"/>
    <lineage>
        <taxon>Bacteria</taxon>
        <taxon>Pseudomonadati</taxon>
        <taxon>Pseudomonadota</taxon>
        <taxon>Gammaproteobacteria</taxon>
        <taxon>Chromatiales</taxon>
        <taxon>Chromatiaceae</taxon>
        <taxon>Rheinheimera</taxon>
    </lineage>
</organism>
<dbReference type="EMBL" id="JABSOD010000020">
    <property type="protein sequence ID" value="NRQ43984.1"/>
    <property type="molecule type" value="Genomic_DNA"/>
</dbReference>
<name>A0A7Y5ATD5_9GAMM</name>
<feature type="signal peptide" evidence="2">
    <location>
        <begin position="1"/>
        <end position="20"/>
    </location>
</feature>
<feature type="compositionally biased region" description="Low complexity" evidence="1">
    <location>
        <begin position="77"/>
        <end position="95"/>
    </location>
</feature>
<gene>
    <name evidence="3" type="ORF">HRH59_15680</name>
</gene>
<feature type="region of interest" description="Disordered" evidence="1">
    <location>
        <begin position="70"/>
        <end position="95"/>
    </location>
</feature>
<accession>A0A7Y5ATD5</accession>
<dbReference type="Proteomes" id="UP000523161">
    <property type="component" value="Unassembled WGS sequence"/>
</dbReference>
<comment type="caution">
    <text evidence="3">The sequence shown here is derived from an EMBL/GenBank/DDBJ whole genome shotgun (WGS) entry which is preliminary data.</text>
</comment>
<evidence type="ECO:0000313" key="3">
    <source>
        <dbReference type="EMBL" id="NRQ43984.1"/>
    </source>
</evidence>
<protein>
    <recommendedName>
        <fullName evidence="5">DUF1090 family protein</fullName>
    </recommendedName>
</protein>
<reference evidence="3 4" key="1">
    <citation type="submission" date="2020-06" db="EMBL/GenBank/DDBJ databases">
        <title>Rheinheimera sp. nov., a marine bacterium isolated from coastal.</title>
        <authorList>
            <person name="Yu Q."/>
            <person name="Qi Y."/>
            <person name="Pu J."/>
        </authorList>
    </citation>
    <scope>NUCLEOTIDE SEQUENCE [LARGE SCALE GENOMIC DNA]</scope>
    <source>
        <strain evidence="3 4">YQF-2</strain>
    </source>
</reference>
<evidence type="ECO:0000313" key="4">
    <source>
        <dbReference type="Proteomes" id="UP000523161"/>
    </source>
</evidence>
<proteinExistence type="predicted"/>
<keyword evidence="2" id="KW-0732">Signal</keyword>
<keyword evidence="4" id="KW-1185">Reference proteome</keyword>
<feature type="chain" id="PRO_5030889407" description="DUF1090 family protein" evidence="2">
    <location>
        <begin position="21"/>
        <end position="95"/>
    </location>
</feature>
<dbReference type="AlphaFoldDB" id="A0A7Y5ATD5"/>
<evidence type="ECO:0000256" key="2">
    <source>
        <dbReference type="SAM" id="SignalP"/>
    </source>
</evidence>
<evidence type="ECO:0008006" key="5">
    <source>
        <dbReference type="Google" id="ProtNLM"/>
    </source>
</evidence>
<evidence type="ECO:0000256" key="1">
    <source>
        <dbReference type="SAM" id="MobiDB-lite"/>
    </source>
</evidence>
<sequence length="95" mass="10964">MRFMLTALLAFVLLPAVAKATPQFTESQCQMLNAQRLEVRRQLRQPYNAEHGQQLQARQKELERLLKQHCKQPVKDPPAALAQQPLPVQPLQQLR</sequence>